<name>A8IJ70_AZOC5</name>
<reference evidence="4 5" key="1">
    <citation type="journal article" date="2007" name="Appl. Environ. Microbiol.">
        <title>Rhizobial factors required for stem nodule maturation and maintenance in Sesbania rostrata-Azorhizobium caulinodans ORS571 symbiosis.</title>
        <authorList>
            <person name="Suzuki S."/>
            <person name="Aono T."/>
            <person name="Lee KB."/>
            <person name="Suzuki T."/>
            <person name="Liu CT."/>
            <person name="Miwa H."/>
            <person name="Wakao S."/>
            <person name="Iki T."/>
            <person name="Oyaizu H."/>
        </authorList>
    </citation>
    <scope>NUCLEOTIDE SEQUENCE [LARGE SCALE GENOMIC DNA]</scope>
    <source>
        <strain evidence="5">ATCC 43989 / DSM 5975 / JCM 20966 / LMG 6465 / NBRC 14845 / NCIMB 13405 / ORS 571</strain>
    </source>
</reference>
<keyword evidence="3" id="KW-1133">Transmembrane helix</keyword>
<keyword evidence="5" id="KW-1185">Reference proteome</keyword>
<evidence type="ECO:0000256" key="2">
    <source>
        <dbReference type="SAM" id="MobiDB-lite"/>
    </source>
</evidence>
<dbReference type="EMBL" id="AP009384">
    <property type="protein sequence ID" value="BAF86257.1"/>
    <property type="molecule type" value="Genomic_DNA"/>
</dbReference>
<evidence type="ECO:0008006" key="6">
    <source>
        <dbReference type="Google" id="ProtNLM"/>
    </source>
</evidence>
<reference evidence="5" key="2">
    <citation type="submission" date="2007-04" db="EMBL/GenBank/DDBJ databases">
        <title>Complete genome sequence of the nitrogen-fixing bacterium Azorhizobium caulinodans ORS571.</title>
        <authorList>
            <person name="Lee K.B."/>
            <person name="Backer P.D."/>
            <person name="Aono T."/>
            <person name="Liu C.T."/>
            <person name="Suzuki S."/>
            <person name="Suzuki T."/>
            <person name="Kaneko T."/>
            <person name="Yamada M."/>
            <person name="Tabata S."/>
            <person name="Kupfer D.M."/>
            <person name="Najar F.Z."/>
            <person name="Wiley G.B."/>
            <person name="Roe B."/>
            <person name="Binnewies T."/>
            <person name="Ussery D."/>
            <person name="Vereecke D."/>
            <person name="Gevers D."/>
            <person name="Holsters M."/>
            <person name="Oyaizu H."/>
        </authorList>
    </citation>
    <scope>NUCLEOTIDE SEQUENCE [LARGE SCALE GENOMIC DNA]</scope>
    <source>
        <strain evidence="5">ATCC 43989 / DSM 5975 / JCM 20966 / LMG 6465 / NBRC 14845 / NCIMB 13405 / ORS 571</strain>
    </source>
</reference>
<feature type="compositionally biased region" description="Basic residues" evidence="2">
    <location>
        <begin position="1"/>
        <end position="10"/>
    </location>
</feature>
<evidence type="ECO:0000256" key="1">
    <source>
        <dbReference type="SAM" id="Coils"/>
    </source>
</evidence>
<dbReference type="AlphaFoldDB" id="A8IJ70"/>
<dbReference type="KEGG" id="azc:AZC_0259"/>
<dbReference type="Proteomes" id="UP000000270">
    <property type="component" value="Chromosome"/>
</dbReference>
<keyword evidence="3" id="KW-0472">Membrane</keyword>
<feature type="compositionally biased region" description="Low complexity" evidence="2">
    <location>
        <begin position="102"/>
        <end position="123"/>
    </location>
</feature>
<feature type="coiled-coil region" evidence="1">
    <location>
        <begin position="234"/>
        <end position="279"/>
    </location>
</feature>
<evidence type="ECO:0000313" key="4">
    <source>
        <dbReference type="EMBL" id="BAF86257.1"/>
    </source>
</evidence>
<dbReference type="STRING" id="438753.AZC_0259"/>
<keyword evidence="3" id="KW-0812">Transmembrane</keyword>
<feature type="region of interest" description="Disordered" evidence="2">
    <location>
        <begin position="1"/>
        <end position="125"/>
    </location>
</feature>
<evidence type="ECO:0000313" key="5">
    <source>
        <dbReference type="Proteomes" id="UP000000270"/>
    </source>
</evidence>
<accession>A8IJ70</accession>
<reference evidence="4 5" key="5">
    <citation type="journal article" date="2010" name="Appl. Environ. Microbiol.">
        <title>phrR-like gene praR of Azorhizobium caulinodans ORS571 is essential for symbiosis with Sesbania rostrata and is involved in expression of reb genes.</title>
        <authorList>
            <person name="Akiba N."/>
            <person name="Aono T."/>
            <person name="Toyazaki H."/>
            <person name="Sato S."/>
            <person name="Oyaizu H."/>
        </authorList>
    </citation>
    <scope>NUCLEOTIDE SEQUENCE [LARGE SCALE GENOMIC DNA]</scope>
    <source>
        <strain evidence="5">ATCC 43989 / DSM 5975 / JCM 20966 / LMG 6465 / NBRC 14845 / NCIMB 13405 / ORS 571</strain>
    </source>
</reference>
<feature type="transmembrane region" description="Helical" evidence="3">
    <location>
        <begin position="156"/>
        <end position="177"/>
    </location>
</feature>
<dbReference type="HOGENOM" id="CLU_587490_0_0_5"/>
<reference evidence="4 5" key="4">
    <citation type="journal article" date="2009" name="Appl. Environ. Microbiol.">
        <title>Comparative genome-wide transcriptional profiling of Azorhizobium caulinodans ORS571 grown under free-living and symbiotic conditions.</title>
        <authorList>
            <person name="Tsukada S."/>
            <person name="Aono T."/>
            <person name="Akiba N."/>
            <person name="Lee KB."/>
            <person name="Liu CT."/>
            <person name="Toyazaki H."/>
            <person name="Oyaizu H."/>
        </authorList>
    </citation>
    <scope>NUCLEOTIDE SEQUENCE [LARGE SCALE GENOMIC DNA]</scope>
    <source>
        <strain evidence="5">ATCC 43989 / DSM 5975 / JCM 20966 / LMG 6465 / NBRC 14845 / NCIMB 13405 / ORS 571</strain>
    </source>
</reference>
<feature type="compositionally biased region" description="Low complexity" evidence="2">
    <location>
        <begin position="69"/>
        <end position="88"/>
    </location>
</feature>
<dbReference type="eggNOG" id="COG4223">
    <property type="taxonomic scope" value="Bacteria"/>
</dbReference>
<reference evidence="4 5" key="6">
    <citation type="journal article" date="2011" name="Appl. Environ. Microbiol.">
        <title>Involvement of the azorhizobial chromosome partition gene (parA) in the onset of bacteroid differentiation during Sesbania rostrata stem nodule development.</title>
        <authorList>
            <person name="Liu CT."/>
            <person name="Lee KB."/>
            <person name="Wang YS."/>
            <person name="Peng MH."/>
            <person name="Lee KT."/>
            <person name="Suzuki S."/>
            <person name="Suzuki T."/>
            <person name="Oyaizu H."/>
        </authorList>
    </citation>
    <scope>NUCLEOTIDE SEQUENCE [LARGE SCALE GENOMIC DNA]</scope>
    <source>
        <strain evidence="5">ATCC 43989 / DSM 5975 / JCM 20966 / LMG 6465 / NBRC 14845 / NCIMB 13405 / ORS 571</strain>
    </source>
</reference>
<gene>
    <name evidence="4" type="ordered locus">AZC_0259</name>
</gene>
<organism evidence="4 5">
    <name type="scientific">Azorhizobium caulinodans (strain ATCC 43989 / DSM 5975 / JCM 20966 / LMG 6465 / NBRC 14845 / NCIMB 13405 / ORS 571)</name>
    <dbReference type="NCBI Taxonomy" id="438753"/>
    <lineage>
        <taxon>Bacteria</taxon>
        <taxon>Pseudomonadati</taxon>
        <taxon>Pseudomonadota</taxon>
        <taxon>Alphaproteobacteria</taxon>
        <taxon>Hyphomicrobiales</taxon>
        <taxon>Xanthobacteraceae</taxon>
        <taxon>Azorhizobium</taxon>
    </lineage>
</organism>
<reference evidence="4 5" key="3">
    <citation type="journal article" date="2008" name="BMC Genomics">
        <title>The genome of the versatile nitrogen fixer Azorhizobium caulinodans ORS571.</title>
        <authorList>
            <person name="Lee KB."/>
            <person name="Backer P.D."/>
            <person name="Aono T."/>
            <person name="Liu CT."/>
            <person name="Suzuki S."/>
            <person name="Suzuki T."/>
            <person name="Kaneko T."/>
            <person name="Yamada M."/>
            <person name="Tabata S."/>
            <person name="Kupfer D.M."/>
            <person name="Najar F.Z."/>
            <person name="Wiley G.B."/>
            <person name="Roe B."/>
            <person name="Binnewies T.T."/>
            <person name="Ussery D.W."/>
            <person name="D'Haeze W."/>
            <person name="Herder J.D."/>
            <person name="Gevers D."/>
            <person name="Vereecke D."/>
            <person name="Holsters M."/>
            <person name="Oyaizu H."/>
        </authorList>
    </citation>
    <scope>NUCLEOTIDE SEQUENCE [LARGE SCALE GENOMIC DNA]</scope>
    <source>
        <strain evidence="5">ATCC 43989 / DSM 5975 / JCM 20966 / LMG 6465 / NBRC 14845 / NCIMB 13405 / ORS 571</strain>
    </source>
</reference>
<protein>
    <recommendedName>
        <fullName evidence="6">Phage tail protein</fullName>
    </recommendedName>
</protein>
<proteinExistence type="predicted"/>
<keyword evidence="1" id="KW-0175">Coiled coil</keyword>
<sequence>MPFAQRRRMKQGGERAPAAPKPPESERRISFPAVRTQLAARRPMASKNPTSKAAAEASSKADDAPKAPQPETSAPETAAAPVSAPEPVTLEETAAPDTPPKVEAAASAEAASSASAPVSPAEAAARDMVVEPDAYEEADAAEPPIPVVRAPRPSPFVPILSGALAGAVVAVAAAWVFTHYVPPPAQGVSGGRLDALEIDVARDRAAATQRIEKIEAALRAQSPAQDLQPIASGLAKATSDIAALRAEQQKLAAALQSGVDAAKAQAGDLRSAVDAAQKKLETLATTTQALDRASASVAVLAVLRDAIVSGRPFATELEAARAVAGPKAATLDPFASAAGRGYGSTAALAKRLSDEGATALAGEASTGPTGSGVVNRLLSGAESLVRVTPPGGTSAAPSEETLQKAVATLQAGDADGALAALATLPEGARQKLQPVVSAIQGRRDAANAASALFQQALAAISGKTP</sequence>
<evidence type="ECO:0000256" key="3">
    <source>
        <dbReference type="SAM" id="Phobius"/>
    </source>
</evidence>